<gene>
    <name evidence="7" type="ORF">OCH7691_00039</name>
</gene>
<evidence type="ECO:0000313" key="7">
    <source>
        <dbReference type="EMBL" id="SLN10472.1"/>
    </source>
</evidence>
<dbReference type="Proteomes" id="UP000193200">
    <property type="component" value="Unassembled WGS sequence"/>
</dbReference>
<dbReference type="Gene3D" id="1.20.1540.10">
    <property type="entry name" value="Rhomboid-like"/>
    <property type="match status" value="1"/>
</dbReference>
<keyword evidence="4 5" id="KW-0472">Membrane</keyword>
<keyword evidence="3 5" id="KW-1133">Transmembrane helix</keyword>
<comment type="subcellular location">
    <subcellularLocation>
        <location evidence="1">Membrane</location>
        <topology evidence="1">Multi-pass membrane protein</topology>
    </subcellularLocation>
</comment>
<reference evidence="7 8" key="1">
    <citation type="submission" date="2017-03" db="EMBL/GenBank/DDBJ databases">
        <authorList>
            <person name="Afonso C.L."/>
            <person name="Miller P.J."/>
            <person name="Scott M.A."/>
            <person name="Spackman E."/>
            <person name="Goraichik I."/>
            <person name="Dimitrov K.M."/>
            <person name="Suarez D.L."/>
            <person name="Swayne D.E."/>
        </authorList>
    </citation>
    <scope>NUCLEOTIDE SEQUENCE [LARGE SCALE GENOMIC DNA]</scope>
    <source>
        <strain evidence="7 8">CECT 7691</strain>
    </source>
</reference>
<evidence type="ECO:0000259" key="6">
    <source>
        <dbReference type="Pfam" id="PF01694"/>
    </source>
</evidence>
<keyword evidence="7" id="KW-0378">Hydrolase</keyword>
<feature type="transmembrane region" description="Helical" evidence="5">
    <location>
        <begin position="165"/>
        <end position="187"/>
    </location>
</feature>
<sequence>MTMSSPRPKGPPIFNVPPATRIIALILVAVFAAVNLLPAAAGERIVVTFGFVPAELDAFLGGAPGLVPDLAMTMIGHMFLHHDLMHLIMNCGLFLAFGSLLERLIGSLRLTLLFLVCGVAGAVAQTVLSSELDVLVYGASGGVFGLMGAAAWLMAARAGPARAMIFVAVILALNFVIGLTPVGTMLTGGGAGVAWQAHLGGFFAGGLLYPLMLRRRRGVSG</sequence>
<dbReference type="Pfam" id="PF01694">
    <property type="entry name" value="Rhomboid"/>
    <property type="match status" value="1"/>
</dbReference>
<keyword evidence="2 5" id="KW-0812">Transmembrane</keyword>
<evidence type="ECO:0000256" key="2">
    <source>
        <dbReference type="ARBA" id="ARBA00022692"/>
    </source>
</evidence>
<feature type="transmembrane region" description="Helical" evidence="5">
    <location>
        <begin position="108"/>
        <end position="128"/>
    </location>
</feature>
<dbReference type="GO" id="GO:0016020">
    <property type="term" value="C:membrane"/>
    <property type="evidence" value="ECO:0007669"/>
    <property type="project" value="UniProtKB-SubCell"/>
</dbReference>
<dbReference type="GO" id="GO:0004252">
    <property type="term" value="F:serine-type endopeptidase activity"/>
    <property type="evidence" value="ECO:0007669"/>
    <property type="project" value="InterPro"/>
</dbReference>
<feature type="transmembrane region" description="Helical" evidence="5">
    <location>
        <begin position="20"/>
        <end position="38"/>
    </location>
</feature>
<feature type="domain" description="Peptidase S54 rhomboid" evidence="6">
    <location>
        <begin position="73"/>
        <end position="213"/>
    </location>
</feature>
<evidence type="ECO:0000256" key="3">
    <source>
        <dbReference type="ARBA" id="ARBA00022989"/>
    </source>
</evidence>
<dbReference type="PANTHER" id="PTHR43066">
    <property type="entry name" value="RHOMBOID-RELATED PROTEIN"/>
    <property type="match status" value="1"/>
</dbReference>
<dbReference type="RefSeq" id="WP_176244869.1">
    <property type="nucleotide sequence ID" value="NZ_FWFR01000001.1"/>
</dbReference>
<dbReference type="AlphaFoldDB" id="A0A1Y5R6Q7"/>
<dbReference type="SUPFAM" id="SSF144091">
    <property type="entry name" value="Rhomboid-like"/>
    <property type="match status" value="1"/>
</dbReference>
<name>A0A1Y5R6Q7_9PROT</name>
<dbReference type="InterPro" id="IPR035952">
    <property type="entry name" value="Rhomboid-like_sf"/>
</dbReference>
<dbReference type="InParanoid" id="A0A1Y5R6Q7"/>
<feature type="transmembrane region" description="Helical" evidence="5">
    <location>
        <begin position="45"/>
        <end position="64"/>
    </location>
</feature>
<evidence type="ECO:0000256" key="4">
    <source>
        <dbReference type="ARBA" id="ARBA00023136"/>
    </source>
</evidence>
<keyword evidence="7" id="KW-0645">Protease</keyword>
<evidence type="ECO:0000256" key="5">
    <source>
        <dbReference type="SAM" id="Phobius"/>
    </source>
</evidence>
<keyword evidence="8" id="KW-1185">Reference proteome</keyword>
<proteinExistence type="predicted"/>
<dbReference type="EMBL" id="FWFR01000001">
    <property type="protein sequence ID" value="SLN10472.1"/>
    <property type="molecule type" value="Genomic_DNA"/>
</dbReference>
<feature type="transmembrane region" description="Helical" evidence="5">
    <location>
        <begin position="193"/>
        <end position="213"/>
    </location>
</feature>
<feature type="transmembrane region" description="Helical" evidence="5">
    <location>
        <begin position="84"/>
        <end position="101"/>
    </location>
</feature>
<dbReference type="InterPro" id="IPR022764">
    <property type="entry name" value="Peptidase_S54_rhomboid_dom"/>
</dbReference>
<evidence type="ECO:0000313" key="8">
    <source>
        <dbReference type="Proteomes" id="UP000193200"/>
    </source>
</evidence>
<protein>
    <submittedName>
        <fullName evidence="7">Intramembrane serine protease GlpG</fullName>
    </submittedName>
</protein>
<accession>A0A1Y5R6Q7</accession>
<dbReference type="GO" id="GO:0006508">
    <property type="term" value="P:proteolysis"/>
    <property type="evidence" value="ECO:0007669"/>
    <property type="project" value="UniProtKB-KW"/>
</dbReference>
<evidence type="ECO:0000256" key="1">
    <source>
        <dbReference type="ARBA" id="ARBA00004141"/>
    </source>
</evidence>
<organism evidence="7 8">
    <name type="scientific">Oceanibacterium hippocampi</name>
    <dbReference type="NCBI Taxonomy" id="745714"/>
    <lineage>
        <taxon>Bacteria</taxon>
        <taxon>Pseudomonadati</taxon>
        <taxon>Pseudomonadota</taxon>
        <taxon>Alphaproteobacteria</taxon>
        <taxon>Sneathiellales</taxon>
        <taxon>Sneathiellaceae</taxon>
        <taxon>Oceanibacterium</taxon>
    </lineage>
</organism>
<feature type="transmembrane region" description="Helical" evidence="5">
    <location>
        <begin position="134"/>
        <end position="153"/>
    </location>
</feature>
<dbReference type="PANTHER" id="PTHR43066:SF11">
    <property type="entry name" value="PEPTIDASE S54 RHOMBOID DOMAIN-CONTAINING PROTEIN"/>
    <property type="match status" value="1"/>
</dbReference>